<organism evidence="1 2">
    <name type="scientific">Paracoccus aurantiacus</name>
    <dbReference type="NCBI Taxonomy" id="2599412"/>
    <lineage>
        <taxon>Bacteria</taxon>
        <taxon>Pseudomonadati</taxon>
        <taxon>Pseudomonadota</taxon>
        <taxon>Alphaproteobacteria</taxon>
        <taxon>Rhodobacterales</taxon>
        <taxon>Paracoccaceae</taxon>
        <taxon>Paracoccus</taxon>
    </lineage>
</organism>
<gene>
    <name evidence="1" type="ORF">FQV27_15275</name>
</gene>
<evidence type="ECO:0000313" key="2">
    <source>
        <dbReference type="Proteomes" id="UP000321562"/>
    </source>
</evidence>
<name>A0A5C6RYJ1_9RHOB</name>
<dbReference type="Proteomes" id="UP000321562">
    <property type="component" value="Unassembled WGS sequence"/>
</dbReference>
<dbReference type="RefSeq" id="WP_147100165.1">
    <property type="nucleotide sequence ID" value="NZ_JBHUFH010000010.1"/>
</dbReference>
<dbReference type="InterPro" id="IPR009061">
    <property type="entry name" value="DNA-bd_dom_put_sf"/>
</dbReference>
<dbReference type="AlphaFoldDB" id="A0A5C6RYJ1"/>
<protein>
    <submittedName>
        <fullName evidence="1">Transcriptional regulator</fullName>
    </submittedName>
</protein>
<dbReference type="InterPro" id="IPR036388">
    <property type="entry name" value="WH-like_DNA-bd_sf"/>
</dbReference>
<dbReference type="OrthoDB" id="6059216at2"/>
<dbReference type="EMBL" id="VOPL01000007">
    <property type="protein sequence ID" value="TXB67458.1"/>
    <property type="molecule type" value="Genomic_DNA"/>
</dbReference>
<accession>A0A5C6RYJ1</accession>
<evidence type="ECO:0000313" key="1">
    <source>
        <dbReference type="EMBL" id="TXB67458.1"/>
    </source>
</evidence>
<dbReference type="SUPFAM" id="SSF46955">
    <property type="entry name" value="Putative DNA-binding domain"/>
    <property type="match status" value="1"/>
</dbReference>
<dbReference type="Gene3D" id="1.10.10.10">
    <property type="entry name" value="Winged helix-like DNA-binding domain superfamily/Winged helix DNA-binding domain"/>
    <property type="match status" value="1"/>
</dbReference>
<reference evidence="1 2" key="1">
    <citation type="submission" date="2019-08" db="EMBL/GenBank/DDBJ databases">
        <authorList>
            <person name="Ye J."/>
        </authorList>
    </citation>
    <scope>NUCLEOTIDE SEQUENCE [LARGE SCALE GENOMIC DNA]</scope>
    <source>
        <strain evidence="1 2">TK008</strain>
    </source>
</reference>
<proteinExistence type="predicted"/>
<sequence length="86" mass="10083">MTQPMSVERAIEPRLLRGWISRYDLAQELDLTVDTLGRWERRRKGPACVRAGRKIFYRMSVVQDWLQSQELPRVADAKPSKARGRK</sequence>
<keyword evidence="2" id="KW-1185">Reference proteome</keyword>
<comment type="caution">
    <text evidence="1">The sequence shown here is derived from an EMBL/GenBank/DDBJ whole genome shotgun (WGS) entry which is preliminary data.</text>
</comment>